<proteinExistence type="predicted"/>
<sequence>MKRKFLILFYCSTLIGFSGTAAYAQKLDDPDREVNIWAVKPFKIDGNSEEWHEPLNNFNDATHLAFALANDEQNLYLIIESLDEVTTGRLLRGGLTLNINTAGKKKDGIKLNFLGMQQPPVPGQAPRDSLGVEHEKNSVQRDAGVRVITVSGFKQIPDGALAIPNEKGIQVAAAFNSRRDYICELAIPLAQLDLKGTEVKGIAYQIKMNSSAARAEHRPEAKGGESSGMGRGGAGMGGMGGMKGGRGGGGGHRGGGMNERRPDGRNESAAAADFWIKYELAKPSDAYRNNSQ</sequence>
<dbReference type="AlphaFoldDB" id="A0A318UHK3"/>
<comment type="caution">
    <text evidence="3">The sequence shown here is derived from an EMBL/GenBank/DDBJ whole genome shotgun (WGS) entry which is preliminary data.</text>
</comment>
<evidence type="ECO:0008006" key="5">
    <source>
        <dbReference type="Google" id="ProtNLM"/>
    </source>
</evidence>
<name>A0A318UHK3_9SPHI</name>
<gene>
    <name evidence="3" type="ORF">B0O44_106229</name>
</gene>
<accession>A0A318UHK3</accession>
<feature type="compositionally biased region" description="Gly residues" evidence="1">
    <location>
        <begin position="225"/>
        <end position="257"/>
    </location>
</feature>
<protein>
    <recommendedName>
        <fullName evidence="5">Carbohydrate binding protein with CBM9 domain</fullName>
    </recommendedName>
</protein>
<keyword evidence="4" id="KW-1185">Reference proteome</keyword>
<feature type="compositionally biased region" description="Basic and acidic residues" evidence="1">
    <location>
        <begin position="214"/>
        <end position="223"/>
    </location>
</feature>
<dbReference type="RefSeq" id="WP_110833541.1">
    <property type="nucleotide sequence ID" value="NZ_QKLU01000006.1"/>
</dbReference>
<organism evidence="3 4">
    <name type="scientific">Pedobacter nutrimenti</name>
    <dbReference type="NCBI Taxonomy" id="1241337"/>
    <lineage>
        <taxon>Bacteria</taxon>
        <taxon>Pseudomonadati</taxon>
        <taxon>Bacteroidota</taxon>
        <taxon>Sphingobacteriia</taxon>
        <taxon>Sphingobacteriales</taxon>
        <taxon>Sphingobacteriaceae</taxon>
        <taxon>Pedobacter</taxon>
    </lineage>
</organism>
<evidence type="ECO:0000313" key="4">
    <source>
        <dbReference type="Proteomes" id="UP000248198"/>
    </source>
</evidence>
<dbReference type="OrthoDB" id="1523672at2"/>
<feature type="chain" id="PRO_5016379099" description="Carbohydrate binding protein with CBM9 domain" evidence="2">
    <location>
        <begin position="24"/>
        <end position="292"/>
    </location>
</feature>
<reference evidence="3 4" key="1">
    <citation type="submission" date="2018-06" db="EMBL/GenBank/DDBJ databases">
        <title>Genomic Encyclopedia of Archaeal and Bacterial Type Strains, Phase II (KMG-II): from individual species to whole genera.</title>
        <authorList>
            <person name="Goeker M."/>
        </authorList>
    </citation>
    <scope>NUCLEOTIDE SEQUENCE [LARGE SCALE GENOMIC DNA]</scope>
    <source>
        <strain evidence="3 4">DSM 27372</strain>
    </source>
</reference>
<dbReference type="Proteomes" id="UP000248198">
    <property type="component" value="Unassembled WGS sequence"/>
</dbReference>
<evidence type="ECO:0000256" key="1">
    <source>
        <dbReference type="SAM" id="MobiDB-lite"/>
    </source>
</evidence>
<dbReference type="EMBL" id="QKLU01000006">
    <property type="protein sequence ID" value="PYF72574.1"/>
    <property type="molecule type" value="Genomic_DNA"/>
</dbReference>
<keyword evidence="2" id="KW-0732">Signal</keyword>
<evidence type="ECO:0000256" key="2">
    <source>
        <dbReference type="SAM" id="SignalP"/>
    </source>
</evidence>
<dbReference type="SUPFAM" id="SSF49344">
    <property type="entry name" value="CBD9-like"/>
    <property type="match status" value="1"/>
</dbReference>
<evidence type="ECO:0000313" key="3">
    <source>
        <dbReference type="EMBL" id="PYF72574.1"/>
    </source>
</evidence>
<feature type="region of interest" description="Disordered" evidence="1">
    <location>
        <begin position="211"/>
        <end position="268"/>
    </location>
</feature>
<feature type="signal peptide" evidence="2">
    <location>
        <begin position="1"/>
        <end position="23"/>
    </location>
</feature>